<reference evidence="3 4" key="1">
    <citation type="submission" date="2019-06" db="EMBL/GenBank/DDBJ databases">
        <title>Sequencing the genomes of 1000 actinobacteria strains.</title>
        <authorList>
            <person name="Klenk H.-P."/>
        </authorList>
    </citation>
    <scope>NUCLEOTIDE SEQUENCE [LARGE SCALE GENOMIC DNA]</scope>
    <source>
        <strain evidence="3 4">DSM 18607</strain>
    </source>
</reference>
<keyword evidence="2" id="KW-1133">Transmembrane helix</keyword>
<dbReference type="OrthoDB" id="121140at2"/>
<feature type="transmembrane region" description="Helical" evidence="2">
    <location>
        <begin position="167"/>
        <end position="193"/>
    </location>
</feature>
<evidence type="ECO:0000313" key="3">
    <source>
        <dbReference type="EMBL" id="TQJ09439.1"/>
    </source>
</evidence>
<organism evidence="3 4">
    <name type="scientific">Lapillicoccus jejuensis</name>
    <dbReference type="NCBI Taxonomy" id="402171"/>
    <lineage>
        <taxon>Bacteria</taxon>
        <taxon>Bacillati</taxon>
        <taxon>Actinomycetota</taxon>
        <taxon>Actinomycetes</taxon>
        <taxon>Micrococcales</taxon>
        <taxon>Intrasporangiaceae</taxon>
        <taxon>Lapillicoccus</taxon>
    </lineage>
</organism>
<dbReference type="RefSeq" id="WP_141848808.1">
    <property type="nucleotide sequence ID" value="NZ_BAAAPR010000014.1"/>
</dbReference>
<dbReference type="EMBL" id="VFMN01000001">
    <property type="protein sequence ID" value="TQJ09439.1"/>
    <property type="molecule type" value="Genomic_DNA"/>
</dbReference>
<keyword evidence="2" id="KW-0472">Membrane</keyword>
<name>A0A542E2D0_9MICO</name>
<keyword evidence="2" id="KW-0812">Transmembrane</keyword>
<feature type="compositionally biased region" description="Pro residues" evidence="1">
    <location>
        <begin position="1"/>
        <end position="10"/>
    </location>
</feature>
<accession>A0A542E2D0</accession>
<feature type="region of interest" description="Disordered" evidence="1">
    <location>
        <begin position="1"/>
        <end position="40"/>
    </location>
</feature>
<feature type="transmembrane region" description="Helical" evidence="2">
    <location>
        <begin position="119"/>
        <end position="146"/>
    </location>
</feature>
<feature type="transmembrane region" description="Helical" evidence="2">
    <location>
        <begin position="250"/>
        <end position="283"/>
    </location>
</feature>
<evidence type="ECO:0008006" key="5">
    <source>
        <dbReference type="Google" id="ProtNLM"/>
    </source>
</evidence>
<keyword evidence="4" id="KW-1185">Reference proteome</keyword>
<feature type="transmembrane region" description="Helical" evidence="2">
    <location>
        <begin position="75"/>
        <end position="99"/>
    </location>
</feature>
<proteinExistence type="predicted"/>
<gene>
    <name evidence="3" type="ORF">FB458_2551</name>
</gene>
<sequence length="352" mass="35710">MSGFGPPPGTPTGGGPRRAPSYLPPGGLGGRRTGPPGLPLASSAHKPGIVPLRPLSLGDLLDGAAKHVRRNPGTVLGLSLATVAVCAVPAVLVSALVLTGTWWSAVDASFVLAPGEASVLLLGLGVAFGVLLLVGLLALPVSEAVLGRRPGLGALWAGLRPRLPRLVLLELVLLLLLAVPPVLVVVSLVVLSAGPLPLVLLAGLLGTLLVLAWTALVLWRTALAAPVLVLERRGVRDSLRRAWSLSSGGFWRIAGSTLLVTAVALLVFLVLGLVASGIATLVTLVAGLDGDTAQAGLLLASNLATIGAAAVATPFVAGVVDLLYVDARMRREGLDVLLQRAAARSAAPAVRR</sequence>
<evidence type="ECO:0000313" key="4">
    <source>
        <dbReference type="Proteomes" id="UP000317893"/>
    </source>
</evidence>
<feature type="transmembrane region" description="Helical" evidence="2">
    <location>
        <begin position="199"/>
        <end position="229"/>
    </location>
</feature>
<evidence type="ECO:0000256" key="1">
    <source>
        <dbReference type="SAM" id="MobiDB-lite"/>
    </source>
</evidence>
<dbReference type="AlphaFoldDB" id="A0A542E2D0"/>
<comment type="caution">
    <text evidence="3">The sequence shown here is derived from an EMBL/GenBank/DDBJ whole genome shotgun (WGS) entry which is preliminary data.</text>
</comment>
<dbReference type="Proteomes" id="UP000317893">
    <property type="component" value="Unassembled WGS sequence"/>
</dbReference>
<evidence type="ECO:0000256" key="2">
    <source>
        <dbReference type="SAM" id="Phobius"/>
    </source>
</evidence>
<protein>
    <recommendedName>
        <fullName evidence="5">Glycerophosphoryl diester phosphodiesterase family protein</fullName>
    </recommendedName>
</protein>
<feature type="transmembrane region" description="Helical" evidence="2">
    <location>
        <begin position="303"/>
        <end position="324"/>
    </location>
</feature>